<sequence>MMRYGAVLILILGLVASAAGAGDTTPVLPHEFYGSVTIGGSPAPAGTVITAKIAGVGCGSVQMIEAGRYGSPDESLGSRLDVTATADRAGATITFYVNGVAAQETATFTSGAFTALDLTATAGESTPTPTPGNGGGSGSGGSSTSPGSQLTYDPNAPVAPIVSTERASLTTSAAGVVLTPVTVRTDDETGAVTIPEGTTALDGNGNPLGEVTCSEVAPAEVPPAPPGTTVAIALSCGPAGATFDPPAVLTYTLSAEEWARIGEGATPKVMWYNLQTGGWQEIAATMDPATRTVTAEVDHFSIYALAWTVPATTAVAAGAEGTRTPVGEPAGEPGPVLPLWVPALVVVLIATVAAFLVLRKK</sequence>
<proteinExistence type="predicted"/>
<keyword evidence="2" id="KW-1133">Transmembrane helix</keyword>
<keyword evidence="4" id="KW-1185">Reference proteome</keyword>
<dbReference type="RefSeq" id="WP_317064757.1">
    <property type="nucleotide sequence ID" value="NZ_WBKO01000001.1"/>
</dbReference>
<keyword evidence="2" id="KW-0472">Membrane</keyword>
<feature type="region of interest" description="Disordered" evidence="1">
    <location>
        <begin position="121"/>
        <end position="156"/>
    </location>
</feature>
<evidence type="ECO:0000256" key="2">
    <source>
        <dbReference type="SAM" id="Phobius"/>
    </source>
</evidence>
<evidence type="ECO:0000313" key="3">
    <source>
        <dbReference type="EMBL" id="MDV2481735.1"/>
    </source>
</evidence>
<gene>
    <name evidence="3" type="ORF">F8E02_06885</name>
</gene>
<protein>
    <recommendedName>
        <fullName evidence="5">PGF-pre-PGF domain-containing protein</fullName>
    </recommendedName>
</protein>
<evidence type="ECO:0000313" key="4">
    <source>
        <dbReference type="Proteomes" id="UP001281203"/>
    </source>
</evidence>
<comment type="caution">
    <text evidence="3">The sequence shown here is derived from an EMBL/GenBank/DDBJ whole genome shotgun (WGS) entry which is preliminary data.</text>
</comment>
<evidence type="ECO:0008006" key="5">
    <source>
        <dbReference type="Google" id="ProtNLM"/>
    </source>
</evidence>
<reference evidence="3 4" key="1">
    <citation type="submission" date="2019-10" db="EMBL/GenBank/DDBJ databases">
        <title>Isolation and characterization of Methanoculleus sp. Wushi-C6 from a hot spring well.</title>
        <authorList>
            <person name="Chen S.-C."/>
            <person name="Lan Z.-H."/>
            <person name="You Y.-T."/>
            <person name="Lai M.-C."/>
        </authorList>
    </citation>
    <scope>NUCLEOTIDE SEQUENCE [LARGE SCALE GENOMIC DNA]</scope>
    <source>
        <strain evidence="3 4">Wushi-C6</strain>
    </source>
</reference>
<evidence type="ECO:0000256" key="1">
    <source>
        <dbReference type="SAM" id="MobiDB-lite"/>
    </source>
</evidence>
<dbReference type="Proteomes" id="UP001281203">
    <property type="component" value="Unassembled WGS sequence"/>
</dbReference>
<feature type="compositionally biased region" description="Gly residues" evidence="1">
    <location>
        <begin position="132"/>
        <end position="141"/>
    </location>
</feature>
<keyword evidence="2" id="KW-0812">Transmembrane</keyword>
<accession>A0ABU3X115</accession>
<dbReference type="EMBL" id="WBKO01000001">
    <property type="protein sequence ID" value="MDV2481735.1"/>
    <property type="molecule type" value="Genomic_DNA"/>
</dbReference>
<organism evidence="3 4">
    <name type="scientific">Methanoculleus caldifontis</name>
    <dbReference type="NCBI Taxonomy" id="2651577"/>
    <lineage>
        <taxon>Archaea</taxon>
        <taxon>Methanobacteriati</taxon>
        <taxon>Methanobacteriota</taxon>
        <taxon>Stenosarchaea group</taxon>
        <taxon>Methanomicrobia</taxon>
        <taxon>Methanomicrobiales</taxon>
        <taxon>Methanomicrobiaceae</taxon>
        <taxon>Methanoculleus</taxon>
    </lineage>
</organism>
<name>A0ABU3X115_9EURY</name>
<feature type="transmembrane region" description="Helical" evidence="2">
    <location>
        <begin position="339"/>
        <end position="358"/>
    </location>
</feature>